<reference evidence="2 3" key="1">
    <citation type="submission" date="2015-04" db="EMBL/GenBank/DDBJ databases">
        <authorList>
            <person name="Syromyatnikov M.Y."/>
            <person name="Popov V.N."/>
        </authorList>
    </citation>
    <scope>NUCLEOTIDE SEQUENCE [LARGE SCALE GENOMIC DNA]</scope>
    <source>
        <strain evidence="2">WF-38-12</strain>
    </source>
</reference>
<keyword evidence="3" id="KW-1185">Reference proteome</keyword>
<protein>
    <submittedName>
        <fullName evidence="2">Uncharacterized protein</fullName>
    </submittedName>
</protein>
<dbReference type="AlphaFoldDB" id="A0A0U1LR10"/>
<feature type="region of interest" description="Disordered" evidence="1">
    <location>
        <begin position="1"/>
        <end position="35"/>
    </location>
</feature>
<feature type="region of interest" description="Disordered" evidence="1">
    <location>
        <begin position="74"/>
        <end position="139"/>
    </location>
</feature>
<feature type="compositionally biased region" description="Low complexity" evidence="1">
    <location>
        <begin position="120"/>
        <end position="131"/>
    </location>
</feature>
<feature type="compositionally biased region" description="Basic residues" evidence="1">
    <location>
        <begin position="100"/>
        <end position="112"/>
    </location>
</feature>
<dbReference type="OrthoDB" id="10483957at2759"/>
<name>A0A0U1LR10_TALIS</name>
<evidence type="ECO:0000313" key="3">
    <source>
        <dbReference type="Proteomes" id="UP000054383"/>
    </source>
</evidence>
<organism evidence="2 3">
    <name type="scientific">Talaromyces islandicus</name>
    <name type="common">Penicillium islandicum</name>
    <dbReference type="NCBI Taxonomy" id="28573"/>
    <lineage>
        <taxon>Eukaryota</taxon>
        <taxon>Fungi</taxon>
        <taxon>Dikarya</taxon>
        <taxon>Ascomycota</taxon>
        <taxon>Pezizomycotina</taxon>
        <taxon>Eurotiomycetes</taxon>
        <taxon>Eurotiomycetidae</taxon>
        <taxon>Eurotiales</taxon>
        <taxon>Trichocomaceae</taxon>
        <taxon>Talaromyces</taxon>
        <taxon>Talaromyces sect. Islandici</taxon>
    </lineage>
</organism>
<evidence type="ECO:0000313" key="2">
    <source>
        <dbReference type="EMBL" id="CRG85841.1"/>
    </source>
</evidence>
<dbReference type="Proteomes" id="UP000054383">
    <property type="component" value="Unassembled WGS sequence"/>
</dbReference>
<proteinExistence type="predicted"/>
<evidence type="ECO:0000256" key="1">
    <source>
        <dbReference type="SAM" id="MobiDB-lite"/>
    </source>
</evidence>
<sequence>MATTTTTTEKIEDQEQPIHGIPVKEEENPSLPATKTLKRVSFDPIPVYINGHSSQTASPSILNKKDKENIAAVHELPGRKKKSSSPTIKGAGIVKNNTKSSHHHHRRRRHRLRQNDHENSNINNNDNNTANSYQPRLILRGPREPKYRLVKFKFEGRIIRTVNMEIPTC</sequence>
<gene>
    <name evidence="2" type="ORF">PISL3812_02849</name>
</gene>
<accession>A0A0U1LR10</accession>
<dbReference type="EMBL" id="CVMT01000002">
    <property type="protein sequence ID" value="CRG85841.1"/>
    <property type="molecule type" value="Genomic_DNA"/>
</dbReference>